<dbReference type="PROSITE" id="PS00383">
    <property type="entry name" value="TYR_PHOSPHATASE_1"/>
    <property type="match status" value="1"/>
</dbReference>
<dbReference type="InterPro" id="IPR016130">
    <property type="entry name" value="Tyr_Pase_AS"/>
</dbReference>
<proteinExistence type="inferred from homology"/>
<dbReference type="Proteomes" id="UP000037442">
    <property type="component" value="Unassembled WGS sequence"/>
</dbReference>
<dbReference type="InterPro" id="IPR029021">
    <property type="entry name" value="Prot-tyrosine_phosphatase-like"/>
</dbReference>
<dbReference type="EMBL" id="JNVD01000008">
    <property type="protein sequence ID" value="KOC28303.1"/>
    <property type="molecule type" value="Genomic_DNA"/>
</dbReference>
<dbReference type="GO" id="GO:0004721">
    <property type="term" value="F:phosphoprotein phosphatase activity"/>
    <property type="evidence" value="ECO:0007669"/>
    <property type="project" value="InterPro"/>
</dbReference>
<dbReference type="PANTHER" id="PTHR31126">
    <property type="entry name" value="TYROSINE-PROTEIN PHOSPHATASE"/>
    <property type="match status" value="1"/>
</dbReference>
<keyword evidence="2" id="KW-0472">Membrane</keyword>
<dbReference type="AlphaFoldDB" id="A0A0L7N371"/>
<keyword evidence="2" id="KW-0812">Transmembrane</keyword>
<dbReference type="InterPro" id="IPR026893">
    <property type="entry name" value="Tyr/Ser_Pase_IphP-type"/>
</dbReference>
<dbReference type="PANTHER" id="PTHR31126:SF1">
    <property type="entry name" value="TYROSINE SPECIFIC PROTEIN PHOSPHATASES DOMAIN-CONTAINING PROTEIN"/>
    <property type="match status" value="1"/>
</dbReference>
<evidence type="ECO:0000313" key="4">
    <source>
        <dbReference type="Proteomes" id="UP000037442"/>
    </source>
</evidence>
<feature type="transmembrane region" description="Helical" evidence="2">
    <location>
        <begin position="31"/>
        <end position="50"/>
    </location>
</feature>
<organism evidence="3 4">
    <name type="scientific">Comamonas testosteroni</name>
    <name type="common">Pseudomonas testosteroni</name>
    <dbReference type="NCBI Taxonomy" id="285"/>
    <lineage>
        <taxon>Bacteria</taxon>
        <taxon>Pseudomonadati</taxon>
        <taxon>Pseudomonadota</taxon>
        <taxon>Betaproteobacteria</taxon>
        <taxon>Burkholderiales</taxon>
        <taxon>Comamonadaceae</taxon>
        <taxon>Comamonas</taxon>
    </lineage>
</organism>
<name>A0A0L7N371_COMTE</name>
<dbReference type="SUPFAM" id="SSF52799">
    <property type="entry name" value="(Phosphotyrosine protein) phosphatases II"/>
    <property type="match status" value="1"/>
</dbReference>
<evidence type="ECO:0000256" key="1">
    <source>
        <dbReference type="ARBA" id="ARBA00009580"/>
    </source>
</evidence>
<comment type="similarity">
    <text evidence="1">Belongs to the protein-tyrosine phosphatase family.</text>
</comment>
<accession>A0A0L7N371</accession>
<dbReference type="Pfam" id="PF13350">
    <property type="entry name" value="Y_phosphatase3"/>
    <property type="match status" value="1"/>
</dbReference>
<evidence type="ECO:0000256" key="2">
    <source>
        <dbReference type="SAM" id="Phobius"/>
    </source>
</evidence>
<dbReference type="Gene3D" id="3.90.190.10">
    <property type="entry name" value="Protein tyrosine phosphatase superfamily"/>
    <property type="match status" value="1"/>
</dbReference>
<keyword evidence="2" id="KW-1133">Transmembrane helix</keyword>
<evidence type="ECO:0008006" key="5">
    <source>
        <dbReference type="Google" id="ProtNLM"/>
    </source>
</evidence>
<sequence length="312" mass="33604">MAFTHKGAGMKGVTGVVSFAKIDRSMDRRRVLHLGLLGLVSTGAGGLLAACGGGDGMEPKAATPRLSSMLNFRDVAGADDASVYRNAAGQPLRRGVFYRSNAVLPNAADAVTLGSLGISTAYDLRTTNEAAKDADRLPPGIRYVYMNIFGTADPVFSPFHTPKEAEAAMEEMGRVMVRDAGMRARMGQLLRTMASTADAQLFHCTAGKDRTGWVAALLHTIAGVPRETILKDYLLTNTYTEAWMNATYQQMLAHNGKDAADLYWPLLGVQRSYLEAEFDEAQRGFGSMDRYLSEGLGLGADELAQLRAKLLG</sequence>
<gene>
    <name evidence="3" type="ORF">GL58_24040</name>
</gene>
<protein>
    <recommendedName>
        <fullName evidence="5">Protein tyrosine/serine phosphatase</fullName>
    </recommendedName>
</protein>
<reference evidence="4" key="1">
    <citation type="submission" date="2014-06" db="EMBL/GenBank/DDBJ databases">
        <title>Draft genome sequence of C. testosteroni WDL7.</title>
        <authorList>
            <person name="Wu Y."/>
            <person name="Seshan H."/>
            <person name="Arumugam K."/>
        </authorList>
    </citation>
    <scope>NUCLEOTIDE SEQUENCE [LARGE SCALE GENOMIC DNA]</scope>
    <source>
        <strain evidence="4">WDL7</strain>
    </source>
</reference>
<evidence type="ECO:0000313" key="3">
    <source>
        <dbReference type="EMBL" id="KOC28303.1"/>
    </source>
</evidence>
<dbReference type="PATRIC" id="fig|285.49.peg.4986"/>
<comment type="caution">
    <text evidence="3">The sequence shown here is derived from an EMBL/GenBank/DDBJ whole genome shotgun (WGS) entry which is preliminary data.</text>
</comment>